<name>A0ABY8GH45_EDWIC</name>
<dbReference type="EMBL" id="CP092014">
    <property type="protein sequence ID" value="WFN96770.1"/>
    <property type="molecule type" value="Genomic_DNA"/>
</dbReference>
<evidence type="ECO:0000256" key="9">
    <source>
        <dbReference type="ARBA" id="ARBA00022679"/>
    </source>
</evidence>
<comment type="domain">
    <text evidence="12">The N-terminal region seems to be important for proper quaternary structure. The C-terminal region contains the substrate-binding site.</text>
</comment>
<dbReference type="Pfam" id="PF01515">
    <property type="entry name" value="PTA_PTB"/>
    <property type="match status" value="1"/>
</dbReference>
<dbReference type="CDD" id="cd03109">
    <property type="entry name" value="DTBS"/>
    <property type="match status" value="1"/>
</dbReference>
<dbReference type="PIRSF" id="PIRSF006107">
    <property type="entry name" value="PhpActrans_proteobac"/>
    <property type="match status" value="1"/>
</dbReference>
<dbReference type="SUPFAM" id="SSF52540">
    <property type="entry name" value="P-loop containing nucleoside triphosphate hydrolases"/>
    <property type="match status" value="1"/>
</dbReference>
<reference evidence="15 16" key="1">
    <citation type="submission" date="2022-02" db="EMBL/GenBank/DDBJ databases">
        <title>Phenotypic, genotypic and serological characterization of Edwardsiella ictaluri from catfish and ornamental fish species.</title>
        <authorList>
            <person name="Rose D."/>
            <person name="Tekedar H.C."/>
            <person name="Waldbieser G.C."/>
            <person name="Aarattuthodi S."/>
            <person name="Griffin M.J."/>
        </authorList>
    </citation>
    <scope>NUCLEOTIDE SEQUENCE [LARGE SCALE GENOMIC DNA]</scope>
    <source>
        <strain evidence="15 16">13 TAL-140 K3</strain>
    </source>
</reference>
<evidence type="ECO:0000256" key="2">
    <source>
        <dbReference type="ARBA" id="ARBA00004989"/>
    </source>
</evidence>
<evidence type="ECO:0000256" key="3">
    <source>
        <dbReference type="ARBA" id="ARBA00008756"/>
    </source>
</evidence>
<dbReference type="Pfam" id="PF07085">
    <property type="entry name" value="DRTGG"/>
    <property type="match status" value="1"/>
</dbReference>
<evidence type="ECO:0000256" key="11">
    <source>
        <dbReference type="ARBA" id="ARBA00031108"/>
    </source>
</evidence>
<accession>A0ABY8GH45</accession>
<dbReference type="InterPro" id="IPR002505">
    <property type="entry name" value="PTA_PTB"/>
</dbReference>
<sequence length="712" mass="76973">MSRTIMLIPTSTSVGLTSVSLGVIRSMEQKGVRLSVFKPIAQPHTDVDAPDQTTTIIRANSTIPAAEPLRMSHVEALLSSNQQDVLMEEIVARYHENTKDAEVVLVEGLVPTRKHQFANALNYEIAKTLNAEIVFVMAMGSDTVDQVKERIELARSSFGGSKNQNIAGVIINKLNAPVDEQGRTRPDLSEIFDDSGKARVATLDAAQVIANSPLPVLGCIPWSFELIATRAIDMANHLKARVINAGDIQTRRIKSVTFCARSIPHMLEHFRPGSLLVTSADRPDVLIAACLAAMNGVEIGALLLTGGYEVDARVNKLCERAFQTGLPVFMVDTNTWQTSLSLQSFNLEVPADDHQRIEKLQDFVASHIDAQWIESLSAASERSRRLSPPAFRYELTELARKAGKRIVLPEGDEPRTVKAAAICAERGIAQCVLLGNPDEIQRVAAAQGVTLGKSIEIVDPVAVREKYVPRLVELRKNKGMTEVVAREQLEDNVVLGTLMLEQNEVDGLVSGAVHTTANTIRPPLQLIKTAPGSSLVSSVFFMLLPEQVLVYGDCAINPDPTAEQLAEIAIQSADSAAAFGIDPRVAMISYSTGNSGAGSDVEKVREATRLAQEKRPDLVIDGPLQYDAAIMADVAKSKAPNSPVAGKATVFIFPDLNTGNTTYKAVQRSADLVSIGPMLQGMRKPVNDLSRGALVDDIVYTVALTAIQSSQQ</sequence>
<evidence type="ECO:0000313" key="16">
    <source>
        <dbReference type="Proteomes" id="UP001222680"/>
    </source>
</evidence>
<comment type="subcellular location">
    <subcellularLocation>
        <location evidence="1 12">Cytoplasm</location>
    </subcellularLocation>
</comment>
<gene>
    <name evidence="15" type="primary">pta</name>
    <name evidence="15" type="ORF">MAY91_00900</name>
</gene>
<evidence type="ECO:0000256" key="1">
    <source>
        <dbReference type="ARBA" id="ARBA00004496"/>
    </source>
</evidence>
<dbReference type="InterPro" id="IPR042113">
    <property type="entry name" value="P_AcTrfase_dom1"/>
</dbReference>
<evidence type="ECO:0000256" key="12">
    <source>
        <dbReference type="PIRNR" id="PIRNR006107"/>
    </source>
</evidence>
<dbReference type="GeneID" id="69539589"/>
<dbReference type="InterPro" id="IPR028979">
    <property type="entry name" value="Ser_kin/Pase_Hpr-like_N_sf"/>
</dbReference>
<evidence type="ECO:0000256" key="4">
    <source>
        <dbReference type="ARBA" id="ARBA00009786"/>
    </source>
</evidence>
<protein>
    <recommendedName>
        <fullName evidence="7 12">Phosphate acetyltransferase</fullName>
        <ecNumber evidence="6 12">2.3.1.8</ecNumber>
    </recommendedName>
    <alternativeName>
        <fullName evidence="11 12">Phosphotransacetylase</fullName>
    </alternativeName>
</protein>
<comment type="subunit">
    <text evidence="5">Homohexamer.</text>
</comment>
<dbReference type="Proteomes" id="UP001222680">
    <property type="component" value="Chromosome"/>
</dbReference>
<dbReference type="Pfam" id="PF13500">
    <property type="entry name" value="AAA_26"/>
    <property type="match status" value="1"/>
</dbReference>
<keyword evidence="10 12" id="KW-0012">Acyltransferase</keyword>
<keyword evidence="16" id="KW-1185">Reference proteome</keyword>
<dbReference type="GO" id="GO:0008959">
    <property type="term" value="F:phosphate acetyltransferase activity"/>
    <property type="evidence" value="ECO:0007669"/>
    <property type="project" value="UniProtKB-EC"/>
</dbReference>
<organism evidence="15 16">
    <name type="scientific">Edwardsiella ictaluri</name>
    <dbReference type="NCBI Taxonomy" id="67780"/>
    <lineage>
        <taxon>Bacteria</taxon>
        <taxon>Pseudomonadati</taxon>
        <taxon>Pseudomonadota</taxon>
        <taxon>Gammaproteobacteria</taxon>
        <taxon>Enterobacterales</taxon>
        <taxon>Hafniaceae</taxon>
        <taxon>Edwardsiella</taxon>
    </lineage>
</organism>
<feature type="domain" description="Phosphate acetyl/butaryl transferase" evidence="13">
    <location>
        <begin position="391"/>
        <end position="706"/>
    </location>
</feature>
<evidence type="ECO:0000256" key="8">
    <source>
        <dbReference type="ARBA" id="ARBA00022490"/>
    </source>
</evidence>
<keyword evidence="9 12" id="KW-0808">Transferase</keyword>
<dbReference type="InterPro" id="IPR016475">
    <property type="entry name" value="P-Actrans_bac"/>
</dbReference>
<dbReference type="InterPro" id="IPR004614">
    <property type="entry name" value="P_AcTrfase"/>
</dbReference>
<dbReference type="InterPro" id="IPR042112">
    <property type="entry name" value="P_AcTrfase_dom2"/>
</dbReference>
<dbReference type="SUPFAM" id="SSF53659">
    <property type="entry name" value="Isocitrate/Isopropylmalate dehydrogenase-like"/>
    <property type="match status" value="1"/>
</dbReference>
<dbReference type="Gene3D" id="3.40.50.10750">
    <property type="entry name" value="Isocitrate/Isopropylmalate dehydrogenase-like"/>
    <property type="match status" value="1"/>
</dbReference>
<evidence type="ECO:0000259" key="14">
    <source>
        <dbReference type="Pfam" id="PF07085"/>
    </source>
</evidence>
<comment type="similarity">
    <text evidence="4 12">In the N-terminal section; belongs to the CobB/CobQ family.</text>
</comment>
<dbReference type="InterPro" id="IPR027417">
    <property type="entry name" value="P-loop_NTPase"/>
</dbReference>
<dbReference type="NCBIfam" id="NF004167">
    <property type="entry name" value="PRK05632.1"/>
    <property type="match status" value="1"/>
</dbReference>
<dbReference type="NCBIfam" id="NF007233">
    <property type="entry name" value="PRK09653.1"/>
    <property type="match status" value="1"/>
</dbReference>
<dbReference type="PANTHER" id="PTHR43356:SF3">
    <property type="entry name" value="PHOSPHATE ACETYLTRANSFERASE"/>
    <property type="match status" value="1"/>
</dbReference>
<evidence type="ECO:0000256" key="7">
    <source>
        <dbReference type="ARBA" id="ARBA00021528"/>
    </source>
</evidence>
<dbReference type="InterPro" id="IPR050500">
    <property type="entry name" value="Phos_Acetyltrans/Butyryltrans"/>
</dbReference>
<evidence type="ECO:0000259" key="13">
    <source>
        <dbReference type="Pfam" id="PF01515"/>
    </source>
</evidence>
<dbReference type="Gene3D" id="3.40.50.300">
    <property type="entry name" value="P-loop containing nucleotide triphosphate hydrolases"/>
    <property type="match status" value="1"/>
</dbReference>
<evidence type="ECO:0000256" key="10">
    <source>
        <dbReference type="ARBA" id="ARBA00023315"/>
    </source>
</evidence>
<dbReference type="EC" id="2.3.1.8" evidence="6 12"/>
<comment type="function">
    <text evidence="12">Involved in acetate metabolism.</text>
</comment>
<evidence type="ECO:0000256" key="6">
    <source>
        <dbReference type="ARBA" id="ARBA00012707"/>
    </source>
</evidence>
<proteinExistence type="inferred from homology"/>
<dbReference type="Gene3D" id="3.40.1390.20">
    <property type="entry name" value="HprK N-terminal domain-like"/>
    <property type="match status" value="1"/>
</dbReference>
<dbReference type="PANTHER" id="PTHR43356">
    <property type="entry name" value="PHOSPHATE ACETYLTRANSFERASE"/>
    <property type="match status" value="1"/>
</dbReference>
<dbReference type="InterPro" id="IPR010766">
    <property type="entry name" value="DRTGG"/>
</dbReference>
<evidence type="ECO:0000256" key="5">
    <source>
        <dbReference type="ARBA" id="ARBA00011643"/>
    </source>
</evidence>
<dbReference type="NCBIfam" id="TIGR00651">
    <property type="entry name" value="pta"/>
    <property type="match status" value="1"/>
</dbReference>
<evidence type="ECO:0000313" key="15">
    <source>
        <dbReference type="EMBL" id="WFN96770.1"/>
    </source>
</evidence>
<dbReference type="SUPFAM" id="SSF75138">
    <property type="entry name" value="HprK N-terminal domain-like"/>
    <property type="match status" value="1"/>
</dbReference>
<comment type="similarity">
    <text evidence="3 12">In the C-terminal section; belongs to the phosphate acetyltransferase and butyryltransferase family.</text>
</comment>
<dbReference type="RefSeq" id="WP_015871966.1">
    <property type="nucleotide sequence ID" value="NZ_AP028097.1"/>
</dbReference>
<feature type="domain" description="DRTGG" evidence="14">
    <location>
        <begin position="233"/>
        <end position="343"/>
    </location>
</feature>
<comment type="pathway">
    <text evidence="2 12">Metabolic intermediate biosynthesis; acetyl-CoA biosynthesis; acetyl-CoA from acetate: step 2/2.</text>
</comment>
<keyword evidence="8 12" id="KW-0963">Cytoplasm</keyword>
<comment type="catalytic activity">
    <reaction evidence="12">
        <text>acetyl-CoA + phosphate = acetyl phosphate + CoA</text>
        <dbReference type="Rhea" id="RHEA:19521"/>
        <dbReference type="ChEBI" id="CHEBI:22191"/>
        <dbReference type="ChEBI" id="CHEBI:43474"/>
        <dbReference type="ChEBI" id="CHEBI:57287"/>
        <dbReference type="ChEBI" id="CHEBI:57288"/>
        <dbReference type="EC" id="2.3.1.8"/>
    </reaction>
</comment>
<dbReference type="Gene3D" id="3.40.50.10950">
    <property type="match status" value="1"/>
</dbReference>